<dbReference type="Pfam" id="PF01992">
    <property type="entry name" value="vATP-synt_AC39"/>
    <property type="match status" value="1"/>
</dbReference>
<protein>
    <submittedName>
        <fullName evidence="4">V-type ATPase subunit</fullName>
    </submittedName>
</protein>
<keyword evidence="3" id="KW-0406">Ion transport</keyword>
<gene>
    <name evidence="4" type="ORF">IAB44_03470</name>
</gene>
<dbReference type="Gene3D" id="1.10.132.50">
    <property type="entry name" value="ATP synthase (C/AC39) subunit, domain 3"/>
    <property type="match status" value="1"/>
</dbReference>
<dbReference type="PANTHER" id="PTHR38682:SF1">
    <property type="entry name" value="V-TYPE ATP SYNTHASE SUBUNIT C"/>
    <property type="match status" value="1"/>
</dbReference>
<comment type="similarity">
    <text evidence="1">Belongs to the V-ATPase V0D/AC39 subunit family.</text>
</comment>
<organism evidence="4 5">
    <name type="scientific">Candidatus Limivivens intestinipullorum</name>
    <dbReference type="NCBI Taxonomy" id="2840858"/>
    <lineage>
        <taxon>Bacteria</taxon>
        <taxon>Bacillati</taxon>
        <taxon>Bacillota</taxon>
        <taxon>Clostridia</taxon>
        <taxon>Lachnospirales</taxon>
        <taxon>Lachnospiraceae</taxon>
        <taxon>Lachnospiraceae incertae sedis</taxon>
        <taxon>Candidatus Limivivens</taxon>
    </lineage>
</organism>
<dbReference type="InterPro" id="IPR036079">
    <property type="entry name" value="ATPase_csu/dsu_sf"/>
</dbReference>
<dbReference type="Gene3D" id="1.20.1690.10">
    <property type="entry name" value="V-type ATP synthase subunit C domain"/>
    <property type="match status" value="2"/>
</dbReference>
<dbReference type="AlphaFoldDB" id="A0A9D1ERJ9"/>
<evidence type="ECO:0000313" key="5">
    <source>
        <dbReference type="Proteomes" id="UP000823935"/>
    </source>
</evidence>
<dbReference type="EMBL" id="DVIQ01000020">
    <property type="protein sequence ID" value="HIS30598.1"/>
    <property type="molecule type" value="Genomic_DNA"/>
</dbReference>
<reference evidence="4" key="1">
    <citation type="submission" date="2020-10" db="EMBL/GenBank/DDBJ databases">
        <authorList>
            <person name="Gilroy R."/>
        </authorList>
    </citation>
    <scope>NUCLEOTIDE SEQUENCE</scope>
    <source>
        <strain evidence="4">CHK190-19873</strain>
    </source>
</reference>
<sequence>MAENQYIYAVARVRSREQSLLTEAFFSQLVQAADYNACMRLLKEKGWGAETALDPEDMLAAQREKTWSFLKEIVGDTSIFNVFLYGNDYHNLKAAIKEAYTGKDFPDLYMKEGAVDYRVIRKAAAENDFQALPEEMRGCAAEAAKVLAHTGDGQLCDVIIDQGALTAIRQAGEASGDDFLKLYGELTAAAGNIRIAARAARTGKDEAFLGRALADCRTLNKEELIRAAAKGEAAVADYLEKTEYREAAGELRKSVRAFEIWCDNLLMRRIRPQIHNPFGLGPLAAYILARENEGKMVRIILSGKRNGLGEDVIRERMRETYV</sequence>
<proteinExistence type="inferred from homology"/>
<evidence type="ECO:0000256" key="1">
    <source>
        <dbReference type="ARBA" id="ARBA00006709"/>
    </source>
</evidence>
<dbReference type="Proteomes" id="UP000823935">
    <property type="component" value="Unassembled WGS sequence"/>
</dbReference>
<dbReference type="InterPro" id="IPR044911">
    <property type="entry name" value="V-type_ATPase_csu/dsu_dom_3"/>
</dbReference>
<name>A0A9D1ERJ9_9FIRM</name>
<evidence type="ECO:0000313" key="4">
    <source>
        <dbReference type="EMBL" id="HIS30598.1"/>
    </source>
</evidence>
<accession>A0A9D1ERJ9</accession>
<comment type="caution">
    <text evidence="4">The sequence shown here is derived from an EMBL/GenBank/DDBJ whole genome shotgun (WGS) entry which is preliminary data.</text>
</comment>
<evidence type="ECO:0000256" key="3">
    <source>
        <dbReference type="ARBA" id="ARBA00023065"/>
    </source>
</evidence>
<evidence type="ECO:0000256" key="2">
    <source>
        <dbReference type="ARBA" id="ARBA00022448"/>
    </source>
</evidence>
<dbReference type="GO" id="GO:0046961">
    <property type="term" value="F:proton-transporting ATPase activity, rotational mechanism"/>
    <property type="evidence" value="ECO:0007669"/>
    <property type="project" value="InterPro"/>
</dbReference>
<dbReference type="InterPro" id="IPR035067">
    <property type="entry name" value="V-type_ATPase_csu/dsu"/>
</dbReference>
<dbReference type="InterPro" id="IPR050873">
    <property type="entry name" value="V-ATPase_V0D/AC39_subunit"/>
</dbReference>
<dbReference type="SUPFAM" id="SSF103486">
    <property type="entry name" value="V-type ATP synthase subunit C"/>
    <property type="match status" value="1"/>
</dbReference>
<reference evidence="4" key="2">
    <citation type="journal article" date="2021" name="PeerJ">
        <title>Extensive microbial diversity within the chicken gut microbiome revealed by metagenomics and culture.</title>
        <authorList>
            <person name="Gilroy R."/>
            <person name="Ravi A."/>
            <person name="Getino M."/>
            <person name="Pursley I."/>
            <person name="Horton D.L."/>
            <person name="Alikhan N.F."/>
            <person name="Baker D."/>
            <person name="Gharbi K."/>
            <person name="Hall N."/>
            <person name="Watson M."/>
            <person name="Adriaenssens E.M."/>
            <person name="Foster-Nyarko E."/>
            <person name="Jarju S."/>
            <person name="Secka A."/>
            <person name="Antonio M."/>
            <person name="Oren A."/>
            <person name="Chaudhuri R.R."/>
            <person name="La Ragione R."/>
            <person name="Hildebrand F."/>
            <person name="Pallen M.J."/>
        </authorList>
    </citation>
    <scope>NUCLEOTIDE SEQUENCE</scope>
    <source>
        <strain evidence="4">CHK190-19873</strain>
    </source>
</reference>
<dbReference type="InterPro" id="IPR002843">
    <property type="entry name" value="ATPase_V0-cplx_csu/dsu"/>
</dbReference>
<keyword evidence="2" id="KW-0813">Transport</keyword>
<dbReference type="PANTHER" id="PTHR38682">
    <property type="entry name" value="V-TYPE ATP SYNTHASE SUBUNIT C"/>
    <property type="match status" value="1"/>
</dbReference>